<feature type="domain" description="CW-type" evidence="6">
    <location>
        <begin position="64"/>
        <end position="116"/>
    </location>
</feature>
<dbReference type="Gene3D" id="2.30.30.140">
    <property type="match status" value="1"/>
</dbReference>
<feature type="region of interest" description="Disordered" evidence="4">
    <location>
        <begin position="1"/>
        <end position="21"/>
    </location>
</feature>
<keyword evidence="8" id="KW-1185">Reference proteome</keyword>
<dbReference type="InterPro" id="IPR011124">
    <property type="entry name" value="Znf_CW"/>
</dbReference>
<dbReference type="GO" id="GO:0008270">
    <property type="term" value="F:zinc ion binding"/>
    <property type="evidence" value="ECO:0007669"/>
    <property type="project" value="UniProtKB-KW"/>
</dbReference>
<feature type="domain" description="PWWP" evidence="5">
    <location>
        <begin position="130"/>
        <end position="189"/>
    </location>
</feature>
<accession>A0AAV1J8P2</accession>
<sequence length="272" mass="31593">METDLPACEPASPQSAQQPDSVLEGDWQDMEVISGTCRSTEAFSQPPPNASRYERLLWLRQQRLQTQILWVQCDACDKWRSMPTIFERTELPEKWYCSLHPEKSLSSCSKPEMLIPVHVEADLIYSKYSVGSIVLARYGSWPWWPAMIEDCPDTEQYFWTDALSDIPTHYNVTFFDVPLTRGWVKASRIKNFTTVVPRSNKQSKNLKQRLATAYEEAEQALLLSRSDRLDRYSFLRTLEGPTKTPKSVKKHVKKYKKLINNNNSDMEINFKD</sequence>
<evidence type="ECO:0000259" key="6">
    <source>
        <dbReference type="PROSITE" id="PS51050"/>
    </source>
</evidence>
<gene>
    <name evidence="7" type="ORF">LNINA_LOCUS4917</name>
</gene>
<reference evidence="7 8" key="1">
    <citation type="submission" date="2023-11" db="EMBL/GenBank/DDBJ databases">
        <authorList>
            <person name="Okamura Y."/>
        </authorList>
    </citation>
    <scope>NUCLEOTIDE SEQUENCE [LARGE SCALE GENOMIC DNA]</scope>
</reference>
<dbReference type="GO" id="GO:0005634">
    <property type="term" value="C:nucleus"/>
    <property type="evidence" value="ECO:0007669"/>
    <property type="project" value="TreeGrafter"/>
</dbReference>
<evidence type="ECO:0000259" key="5">
    <source>
        <dbReference type="PROSITE" id="PS50812"/>
    </source>
</evidence>
<evidence type="ECO:0000256" key="4">
    <source>
        <dbReference type="SAM" id="MobiDB-lite"/>
    </source>
</evidence>
<dbReference type="PROSITE" id="PS51050">
    <property type="entry name" value="ZF_CW"/>
    <property type="match status" value="1"/>
</dbReference>
<evidence type="ECO:0000256" key="2">
    <source>
        <dbReference type="ARBA" id="ARBA00022771"/>
    </source>
</evidence>
<dbReference type="SUPFAM" id="SSF63748">
    <property type="entry name" value="Tudor/PWWP/MBT"/>
    <property type="match status" value="1"/>
</dbReference>
<evidence type="ECO:0008006" key="9">
    <source>
        <dbReference type="Google" id="ProtNLM"/>
    </source>
</evidence>
<evidence type="ECO:0000256" key="3">
    <source>
        <dbReference type="ARBA" id="ARBA00022833"/>
    </source>
</evidence>
<dbReference type="InterPro" id="IPR042778">
    <property type="entry name" value="ZCWPW1/ZCWPW2"/>
</dbReference>
<dbReference type="Proteomes" id="UP001497472">
    <property type="component" value="Unassembled WGS sequence"/>
</dbReference>
<keyword evidence="1" id="KW-0479">Metal-binding</keyword>
<protein>
    <recommendedName>
        <fullName evidence="9">Zinc finger CW-type PWWP domain protein 1</fullName>
    </recommendedName>
</protein>
<dbReference type="AlphaFoldDB" id="A0AAV1J8P2"/>
<dbReference type="Pfam" id="PF00855">
    <property type="entry name" value="PWWP"/>
    <property type="match status" value="1"/>
</dbReference>
<proteinExistence type="predicted"/>
<comment type="caution">
    <text evidence="7">The sequence shown here is derived from an EMBL/GenBank/DDBJ whole genome shotgun (WGS) entry which is preliminary data.</text>
</comment>
<keyword evidence="2" id="KW-0863">Zinc-finger</keyword>
<dbReference type="CDD" id="cd20145">
    <property type="entry name" value="PWWP_ZCWPW1"/>
    <property type="match status" value="1"/>
</dbReference>
<dbReference type="InterPro" id="IPR000313">
    <property type="entry name" value="PWWP_dom"/>
</dbReference>
<dbReference type="Pfam" id="PF07496">
    <property type="entry name" value="zf-CW"/>
    <property type="match status" value="1"/>
</dbReference>
<evidence type="ECO:0000313" key="7">
    <source>
        <dbReference type="EMBL" id="CAK1545238.1"/>
    </source>
</evidence>
<dbReference type="SMART" id="SM00293">
    <property type="entry name" value="PWWP"/>
    <property type="match status" value="1"/>
</dbReference>
<dbReference type="PANTHER" id="PTHR15999">
    <property type="entry name" value="ZINC FINGER CW-TYPE PWWP DOMAIN PROTEIN 1"/>
    <property type="match status" value="1"/>
</dbReference>
<evidence type="ECO:0000313" key="8">
    <source>
        <dbReference type="Proteomes" id="UP001497472"/>
    </source>
</evidence>
<name>A0AAV1J8P2_9NEOP</name>
<dbReference type="Gene3D" id="3.30.40.100">
    <property type="match status" value="1"/>
</dbReference>
<dbReference type="PROSITE" id="PS50812">
    <property type="entry name" value="PWWP"/>
    <property type="match status" value="1"/>
</dbReference>
<evidence type="ECO:0000256" key="1">
    <source>
        <dbReference type="ARBA" id="ARBA00022723"/>
    </source>
</evidence>
<organism evidence="7 8">
    <name type="scientific">Leptosia nina</name>
    <dbReference type="NCBI Taxonomy" id="320188"/>
    <lineage>
        <taxon>Eukaryota</taxon>
        <taxon>Metazoa</taxon>
        <taxon>Ecdysozoa</taxon>
        <taxon>Arthropoda</taxon>
        <taxon>Hexapoda</taxon>
        <taxon>Insecta</taxon>
        <taxon>Pterygota</taxon>
        <taxon>Neoptera</taxon>
        <taxon>Endopterygota</taxon>
        <taxon>Lepidoptera</taxon>
        <taxon>Glossata</taxon>
        <taxon>Ditrysia</taxon>
        <taxon>Papilionoidea</taxon>
        <taxon>Pieridae</taxon>
        <taxon>Pierinae</taxon>
        <taxon>Leptosia</taxon>
    </lineage>
</organism>
<dbReference type="PANTHER" id="PTHR15999:SF2">
    <property type="entry name" value="ZINC FINGER CW-TYPE PWWP DOMAIN PROTEIN 1"/>
    <property type="match status" value="1"/>
</dbReference>
<keyword evidence="3" id="KW-0862">Zinc</keyword>
<dbReference type="EMBL" id="CAVLEF010000006">
    <property type="protein sequence ID" value="CAK1545238.1"/>
    <property type="molecule type" value="Genomic_DNA"/>
</dbReference>